<protein>
    <submittedName>
        <fullName evidence="2">N-methylhydantoinase B</fullName>
    </submittedName>
</protein>
<sequence>MNNASTSLIDLQIMWHRLIAVVEEQGQVLLRTAFSPIVRECGDLSAGVFDLRGRMLAQAVTGTPGHVNSMAESVKHFIAHFPLETMKEGDAYITNDPWMGTGHLNDFVVTTPCFKNGKLVALFSCTSHLMDIGGIGFGPDATDVFMEGLYIPMLKLIDQGVVNETLMAMIRTNTRLPIDTEGDTYSLAGCNDVGCERLVEMMTEFGIDTLDELGDYICDRSREAVLAEIAKLPKGSWRNTMIVDGYDVPVTLSAMLTISEKGIHVDFTGTSPASKFGINVPLSYTTAYTVFGLGCVVASEIPNNAGSLSPLTVSAPSGAILNAPKPAPVASRHVIGQMLPDVVFGCLRQIIPERVPAEGTSCLWNLNVRGQTRSGAGGNYGFSMAVTSNGGTGARFAKDGLSATAYPSGVRGTPVEIAETQTPLIFWRKELRPDSGGAGRTRGGLGQIIEVGSGVDAPFDILAAFDRIDHPPRGRDGGRDGEAGYVGLKSGQKLRGKGFQQVPPEDRLVVLTPGGAGIGDPRQRERTSVQEDVESGLVSADNAAAVYGFEGVMRR</sequence>
<dbReference type="Pfam" id="PF02538">
    <property type="entry name" value="Hydantoinase_B"/>
    <property type="match status" value="1"/>
</dbReference>
<dbReference type="PANTHER" id="PTHR11365">
    <property type="entry name" value="5-OXOPROLINASE RELATED"/>
    <property type="match status" value="1"/>
</dbReference>
<evidence type="ECO:0000313" key="2">
    <source>
        <dbReference type="EMBL" id="GLR87518.1"/>
    </source>
</evidence>
<dbReference type="EMBL" id="BSOW01000014">
    <property type="protein sequence ID" value="GLR87518.1"/>
    <property type="molecule type" value="Genomic_DNA"/>
</dbReference>
<dbReference type="RefSeq" id="WP_284268460.1">
    <property type="nucleotide sequence ID" value="NZ_BSOW01000014.1"/>
</dbReference>
<keyword evidence="3" id="KW-1185">Reference proteome</keyword>
<accession>A0ABQ6B5N5</accession>
<comment type="caution">
    <text evidence="2">The sequence shown here is derived from an EMBL/GenBank/DDBJ whole genome shotgun (WGS) entry which is preliminary data.</text>
</comment>
<organism evidence="2 3">
    <name type="scientific">Bradyrhizobium iriomotense</name>
    <dbReference type="NCBI Taxonomy" id="441950"/>
    <lineage>
        <taxon>Bacteria</taxon>
        <taxon>Pseudomonadati</taxon>
        <taxon>Pseudomonadota</taxon>
        <taxon>Alphaproteobacteria</taxon>
        <taxon>Hyphomicrobiales</taxon>
        <taxon>Nitrobacteraceae</taxon>
        <taxon>Bradyrhizobium</taxon>
    </lineage>
</organism>
<dbReference type="Proteomes" id="UP001156905">
    <property type="component" value="Unassembled WGS sequence"/>
</dbReference>
<dbReference type="PANTHER" id="PTHR11365:SF23">
    <property type="entry name" value="HYPOTHETICAL 5-OXOPROLINASE (EUROFUNG)-RELATED"/>
    <property type="match status" value="1"/>
</dbReference>
<dbReference type="InterPro" id="IPR003692">
    <property type="entry name" value="Hydantoinase_B"/>
</dbReference>
<evidence type="ECO:0000313" key="3">
    <source>
        <dbReference type="Proteomes" id="UP001156905"/>
    </source>
</evidence>
<dbReference type="InterPro" id="IPR045079">
    <property type="entry name" value="Oxoprolinase-like"/>
</dbReference>
<reference evidence="3" key="1">
    <citation type="journal article" date="2019" name="Int. J. Syst. Evol. Microbiol.">
        <title>The Global Catalogue of Microorganisms (GCM) 10K type strain sequencing project: providing services to taxonomists for standard genome sequencing and annotation.</title>
        <authorList>
            <consortium name="The Broad Institute Genomics Platform"/>
            <consortium name="The Broad Institute Genome Sequencing Center for Infectious Disease"/>
            <person name="Wu L."/>
            <person name="Ma J."/>
        </authorList>
    </citation>
    <scope>NUCLEOTIDE SEQUENCE [LARGE SCALE GENOMIC DNA]</scope>
    <source>
        <strain evidence="3">NBRC 102520</strain>
    </source>
</reference>
<name>A0ABQ6B5N5_9BRAD</name>
<proteinExistence type="predicted"/>
<gene>
    <name evidence="2" type="ORF">GCM10007857_42290</name>
</gene>
<evidence type="ECO:0000259" key="1">
    <source>
        <dbReference type="Pfam" id="PF02538"/>
    </source>
</evidence>
<feature type="domain" description="Hydantoinase B/oxoprolinase" evidence="1">
    <location>
        <begin position="9"/>
        <end position="521"/>
    </location>
</feature>